<dbReference type="InterPro" id="IPR034122">
    <property type="entry name" value="Retropepsin-like_bacterial"/>
</dbReference>
<keyword evidence="3" id="KW-1185">Reference proteome</keyword>
<name>A0A0A2M5P9_9FLAO</name>
<dbReference type="GO" id="GO:0004190">
    <property type="term" value="F:aspartic-type endopeptidase activity"/>
    <property type="evidence" value="ECO:0007669"/>
    <property type="project" value="InterPro"/>
</dbReference>
<accession>A0A0A2M5P9</accession>
<dbReference type="PROSITE" id="PS00141">
    <property type="entry name" value="ASP_PROTEASE"/>
    <property type="match status" value="1"/>
</dbReference>
<dbReference type="Gene3D" id="2.40.70.10">
    <property type="entry name" value="Acid Proteases"/>
    <property type="match status" value="1"/>
</dbReference>
<dbReference type="InterPro" id="IPR021109">
    <property type="entry name" value="Peptidase_aspartic_dom_sf"/>
</dbReference>
<keyword evidence="1" id="KW-0732">Signal</keyword>
<evidence type="ECO:0008006" key="4">
    <source>
        <dbReference type="Google" id="ProtNLM"/>
    </source>
</evidence>
<dbReference type="OrthoDB" id="5580718at2"/>
<sequence>MKQLLLKIFFVAALLSTTVLSAQKNFTMNKGGTKQKKYFTTIPYKDVKTKVIVQCHINGKPYSFIVDTGAATTITPKLYKELNPQVINHIPVIDQSGKTDSLQIVSLNSVQLGDVTFNDIPAMVLKETQLFDCYKVDGLIGSNMLRNSVVQFASQTRLVTITDKPKQLNLKSKYASKMLTDKGQSNPVIKIDVLNGEMHLTDNLLFDSGMASFYDLSYKGFKEVLATVNLLTIEAKAVGSYSFGLHGISDDEESYRLLAPELKINGYTFKNVTTITTHGSSSRIGAELFKYGTVTLDYINNKFYFEPFVNEAKDLAEKSWPFIPTAKDGKIVVGLVWDKEWEGKINQGDYIISFNGTNYENADICEAMVAEQVSTATKATLVLKDAKTGEVKTFEVTK</sequence>
<dbReference type="EMBL" id="JRLX01000007">
    <property type="protein sequence ID" value="KGO86946.1"/>
    <property type="molecule type" value="Genomic_DNA"/>
</dbReference>
<dbReference type="InterPro" id="IPR001969">
    <property type="entry name" value="Aspartic_peptidase_AS"/>
</dbReference>
<organism evidence="2 3">
    <name type="scientific">Flavobacterium rivuli WB 3.3-2 = DSM 21788</name>
    <dbReference type="NCBI Taxonomy" id="1121895"/>
    <lineage>
        <taxon>Bacteria</taxon>
        <taxon>Pseudomonadati</taxon>
        <taxon>Bacteroidota</taxon>
        <taxon>Flavobacteriia</taxon>
        <taxon>Flavobacteriales</taxon>
        <taxon>Flavobacteriaceae</taxon>
        <taxon>Flavobacterium</taxon>
    </lineage>
</organism>
<evidence type="ECO:0000313" key="2">
    <source>
        <dbReference type="EMBL" id="KGO86946.1"/>
    </source>
</evidence>
<dbReference type="GO" id="GO:0006508">
    <property type="term" value="P:proteolysis"/>
    <property type="evidence" value="ECO:0007669"/>
    <property type="project" value="InterPro"/>
</dbReference>
<dbReference type="CDD" id="cd05483">
    <property type="entry name" value="retropepsin_like_bacteria"/>
    <property type="match status" value="1"/>
</dbReference>
<dbReference type="Proteomes" id="UP000030152">
    <property type="component" value="Unassembled WGS sequence"/>
</dbReference>
<dbReference type="STRING" id="1121895.GCA_000378485_01968"/>
<dbReference type="SUPFAM" id="SSF50630">
    <property type="entry name" value="Acid proteases"/>
    <property type="match status" value="1"/>
</dbReference>
<comment type="caution">
    <text evidence="2">The sequence shown here is derived from an EMBL/GenBank/DDBJ whole genome shotgun (WGS) entry which is preliminary data.</text>
</comment>
<gene>
    <name evidence="2" type="ORF">Q765_08260</name>
</gene>
<feature type="chain" id="PRO_5005167532" description="PDZ domain-containing protein" evidence="1">
    <location>
        <begin position="22"/>
        <end position="398"/>
    </location>
</feature>
<dbReference type="RefSeq" id="WP_020213127.1">
    <property type="nucleotide sequence ID" value="NZ_JRLX01000007.1"/>
</dbReference>
<proteinExistence type="predicted"/>
<feature type="signal peptide" evidence="1">
    <location>
        <begin position="1"/>
        <end position="21"/>
    </location>
</feature>
<protein>
    <recommendedName>
        <fullName evidence="4">PDZ domain-containing protein</fullName>
    </recommendedName>
</protein>
<dbReference type="eggNOG" id="COG3577">
    <property type="taxonomic scope" value="Bacteria"/>
</dbReference>
<dbReference type="Pfam" id="PF13650">
    <property type="entry name" value="Asp_protease_2"/>
    <property type="match status" value="1"/>
</dbReference>
<dbReference type="AlphaFoldDB" id="A0A0A2M5P9"/>
<evidence type="ECO:0000256" key="1">
    <source>
        <dbReference type="SAM" id="SignalP"/>
    </source>
</evidence>
<evidence type="ECO:0000313" key="3">
    <source>
        <dbReference type="Proteomes" id="UP000030152"/>
    </source>
</evidence>
<reference evidence="2 3" key="1">
    <citation type="submission" date="2013-09" db="EMBL/GenBank/DDBJ databases">
        <authorList>
            <person name="Zeng Z."/>
            <person name="Chen C."/>
        </authorList>
    </citation>
    <scope>NUCLEOTIDE SEQUENCE [LARGE SCALE GENOMIC DNA]</scope>
    <source>
        <strain evidence="2 3">WB 3.3-2</strain>
    </source>
</reference>